<keyword evidence="3" id="KW-1185">Reference proteome</keyword>
<sequence>MSRSGWTWFLLPAMLAAGGAAAWLLPGPQSAGLPAIRWQAATGTGLHTGLALFVMALGPSLLLGLRSNAAPLQAGASAAGAAAGLACLPLLSATTAPEVAAA</sequence>
<reference evidence="2" key="1">
    <citation type="submission" date="2020-09" db="EMBL/GenBank/DDBJ databases">
        <title>A novel bacterium of genus Mangrovicoccus, isolated from South China Sea.</title>
        <authorList>
            <person name="Huang H."/>
            <person name="Mo K."/>
            <person name="Hu Y."/>
        </authorList>
    </citation>
    <scope>NUCLEOTIDE SEQUENCE</scope>
    <source>
        <strain evidence="2">HB182678</strain>
    </source>
</reference>
<dbReference type="RefSeq" id="WP_193187327.1">
    <property type="nucleotide sequence ID" value="NZ_JACVXA010000141.1"/>
</dbReference>
<proteinExistence type="predicted"/>
<dbReference type="EMBL" id="JACVXA010000141">
    <property type="protein sequence ID" value="MBE3640709.1"/>
    <property type="molecule type" value="Genomic_DNA"/>
</dbReference>
<protein>
    <submittedName>
        <fullName evidence="2">Uncharacterized protein</fullName>
    </submittedName>
</protein>
<keyword evidence="1" id="KW-0812">Transmembrane</keyword>
<evidence type="ECO:0000313" key="2">
    <source>
        <dbReference type="EMBL" id="MBE3640709.1"/>
    </source>
</evidence>
<gene>
    <name evidence="2" type="ORF">ICN82_21155</name>
</gene>
<feature type="non-terminal residue" evidence="2">
    <location>
        <position position="102"/>
    </location>
</feature>
<name>A0A8J7CY39_9RHOB</name>
<dbReference type="Proteomes" id="UP000609121">
    <property type="component" value="Unassembled WGS sequence"/>
</dbReference>
<organism evidence="2 3">
    <name type="scientific">Mangrovicoccus algicola</name>
    <dbReference type="NCBI Taxonomy" id="2771008"/>
    <lineage>
        <taxon>Bacteria</taxon>
        <taxon>Pseudomonadati</taxon>
        <taxon>Pseudomonadota</taxon>
        <taxon>Alphaproteobacteria</taxon>
        <taxon>Rhodobacterales</taxon>
        <taxon>Paracoccaceae</taxon>
        <taxon>Mangrovicoccus</taxon>
    </lineage>
</organism>
<dbReference type="AlphaFoldDB" id="A0A8J7CY39"/>
<evidence type="ECO:0000256" key="1">
    <source>
        <dbReference type="SAM" id="Phobius"/>
    </source>
</evidence>
<accession>A0A8J7CY39</accession>
<keyword evidence="1" id="KW-1133">Transmembrane helix</keyword>
<keyword evidence="1" id="KW-0472">Membrane</keyword>
<feature type="transmembrane region" description="Helical" evidence="1">
    <location>
        <begin position="46"/>
        <end position="65"/>
    </location>
</feature>
<comment type="caution">
    <text evidence="2">The sequence shown here is derived from an EMBL/GenBank/DDBJ whole genome shotgun (WGS) entry which is preliminary data.</text>
</comment>
<evidence type="ECO:0000313" key="3">
    <source>
        <dbReference type="Proteomes" id="UP000609121"/>
    </source>
</evidence>